<organism evidence="1 2">
    <name type="scientific">Streptomyces sanglieri</name>
    <dbReference type="NCBI Taxonomy" id="193460"/>
    <lineage>
        <taxon>Bacteria</taxon>
        <taxon>Bacillati</taxon>
        <taxon>Actinomycetota</taxon>
        <taxon>Actinomycetes</taxon>
        <taxon>Kitasatosporales</taxon>
        <taxon>Streptomycetaceae</taxon>
        <taxon>Streptomyces</taxon>
    </lineage>
</organism>
<proteinExistence type="predicted"/>
<sequence length="56" mass="6280">MSMPEEKSMPEENSVVLPSCGEFQVPDTARHWSSWATTWPSQGITPSLLPYSERSP</sequence>
<gene>
    <name evidence="1" type="ORF">ACFQ2K_07095</name>
</gene>
<protein>
    <submittedName>
        <fullName evidence="1">Uncharacterized protein</fullName>
    </submittedName>
</protein>
<evidence type="ECO:0000313" key="2">
    <source>
        <dbReference type="Proteomes" id="UP001596915"/>
    </source>
</evidence>
<accession>A0ABW2WSZ1</accession>
<dbReference type="EMBL" id="JBHTGL010000008">
    <property type="protein sequence ID" value="MFD0622628.1"/>
    <property type="molecule type" value="Genomic_DNA"/>
</dbReference>
<keyword evidence="2" id="KW-1185">Reference proteome</keyword>
<name>A0ABW2WSZ1_9ACTN</name>
<evidence type="ECO:0000313" key="1">
    <source>
        <dbReference type="EMBL" id="MFD0622628.1"/>
    </source>
</evidence>
<reference evidence="2" key="1">
    <citation type="journal article" date="2019" name="Int. J. Syst. Evol. Microbiol.">
        <title>The Global Catalogue of Microorganisms (GCM) 10K type strain sequencing project: providing services to taxonomists for standard genome sequencing and annotation.</title>
        <authorList>
            <consortium name="The Broad Institute Genomics Platform"/>
            <consortium name="The Broad Institute Genome Sequencing Center for Infectious Disease"/>
            <person name="Wu L."/>
            <person name="Ma J."/>
        </authorList>
    </citation>
    <scope>NUCLEOTIDE SEQUENCE [LARGE SCALE GENOMIC DNA]</scope>
    <source>
        <strain evidence="2">JCM 12607</strain>
    </source>
</reference>
<comment type="caution">
    <text evidence="1">The sequence shown here is derived from an EMBL/GenBank/DDBJ whole genome shotgun (WGS) entry which is preliminary data.</text>
</comment>
<dbReference type="Proteomes" id="UP001596915">
    <property type="component" value="Unassembled WGS sequence"/>
</dbReference>